<dbReference type="STRING" id="542762.A0A4S4EBD6"/>
<comment type="caution">
    <text evidence="6">The sequence shown here is derived from an EMBL/GenBank/DDBJ whole genome shotgun (WGS) entry which is preliminary data.</text>
</comment>
<dbReference type="AlphaFoldDB" id="A0A4S4EBD6"/>
<dbReference type="EMBL" id="SDRB02005849">
    <property type="protein sequence ID" value="THG13513.1"/>
    <property type="molecule type" value="Genomic_DNA"/>
</dbReference>
<dbReference type="GO" id="GO:0003743">
    <property type="term" value="F:translation initiation factor activity"/>
    <property type="evidence" value="ECO:0007669"/>
    <property type="project" value="UniProtKB-KW"/>
</dbReference>
<dbReference type="InterPro" id="IPR019815">
    <property type="entry name" value="Translation_initiation_fac_3_C"/>
</dbReference>
<gene>
    <name evidence="6" type="ORF">TEA_012085</name>
</gene>
<dbReference type="PANTHER" id="PTHR10938:SF0">
    <property type="entry name" value="TRANSLATION INITIATION FACTOR IF-3, MITOCHONDRIAL"/>
    <property type="match status" value="1"/>
</dbReference>
<dbReference type="SUPFAM" id="SSF55200">
    <property type="entry name" value="Translation initiation factor IF3, C-terminal domain"/>
    <property type="match status" value="1"/>
</dbReference>
<protein>
    <recommendedName>
        <fullName evidence="5">Translation initiation factor 3 C-terminal domain-containing protein</fullName>
    </recommendedName>
</protein>
<evidence type="ECO:0000259" key="5">
    <source>
        <dbReference type="Pfam" id="PF00707"/>
    </source>
</evidence>
<evidence type="ECO:0000313" key="6">
    <source>
        <dbReference type="EMBL" id="THG13513.1"/>
    </source>
</evidence>
<dbReference type="Gene3D" id="3.30.110.10">
    <property type="entry name" value="Translation initiation factor 3 (IF-3), C-terminal domain"/>
    <property type="match status" value="1"/>
</dbReference>
<feature type="region of interest" description="Disordered" evidence="4">
    <location>
        <begin position="235"/>
        <end position="255"/>
    </location>
</feature>
<feature type="region of interest" description="Disordered" evidence="4">
    <location>
        <begin position="115"/>
        <end position="135"/>
    </location>
</feature>
<sequence length="255" mass="29422">MFHFISTVLNRLTSELMGYNIDVHDYTVRLKAARKFLNDGDKVKIIVNLKGRENEFRNNTSELIKCFQNDVGEMDVVRDGEVASKAGDSIRRKELLQMFRHSCRLKDYGKLKADKEGGAKNVGEENLQEARERSRNKGLKKLRNVEVPLEDEPDIFEYSEHTFEETNSNRIKWRQRTKGRESVIITKKHVCVLTHIEKRNNRWISNLQTRSQTRRLTGASGVFGGQLWEPNNFVSTGADQSSPEHNFYSASTLSN</sequence>
<dbReference type="Proteomes" id="UP000306102">
    <property type="component" value="Unassembled WGS sequence"/>
</dbReference>
<dbReference type="PANTHER" id="PTHR10938">
    <property type="entry name" value="TRANSLATION INITIATION FACTOR IF-3"/>
    <property type="match status" value="1"/>
</dbReference>
<evidence type="ECO:0000256" key="4">
    <source>
        <dbReference type="SAM" id="MobiDB-lite"/>
    </source>
</evidence>
<keyword evidence="7" id="KW-1185">Reference proteome</keyword>
<keyword evidence="3" id="KW-0648">Protein biosynthesis</keyword>
<accession>A0A4S4EBD6</accession>
<dbReference type="Pfam" id="PF00707">
    <property type="entry name" value="IF3_C"/>
    <property type="match status" value="1"/>
</dbReference>
<evidence type="ECO:0000256" key="1">
    <source>
        <dbReference type="ARBA" id="ARBA00005439"/>
    </source>
</evidence>
<evidence type="ECO:0000313" key="7">
    <source>
        <dbReference type="Proteomes" id="UP000306102"/>
    </source>
</evidence>
<reference evidence="6 7" key="1">
    <citation type="journal article" date="2018" name="Proc. Natl. Acad. Sci. U.S.A.">
        <title>Draft genome sequence of Camellia sinensis var. sinensis provides insights into the evolution of the tea genome and tea quality.</title>
        <authorList>
            <person name="Wei C."/>
            <person name="Yang H."/>
            <person name="Wang S."/>
            <person name="Zhao J."/>
            <person name="Liu C."/>
            <person name="Gao L."/>
            <person name="Xia E."/>
            <person name="Lu Y."/>
            <person name="Tai Y."/>
            <person name="She G."/>
            <person name="Sun J."/>
            <person name="Cao H."/>
            <person name="Tong W."/>
            <person name="Gao Q."/>
            <person name="Li Y."/>
            <person name="Deng W."/>
            <person name="Jiang X."/>
            <person name="Wang W."/>
            <person name="Chen Q."/>
            <person name="Zhang S."/>
            <person name="Li H."/>
            <person name="Wu J."/>
            <person name="Wang P."/>
            <person name="Li P."/>
            <person name="Shi C."/>
            <person name="Zheng F."/>
            <person name="Jian J."/>
            <person name="Huang B."/>
            <person name="Shan D."/>
            <person name="Shi M."/>
            <person name="Fang C."/>
            <person name="Yue Y."/>
            <person name="Li F."/>
            <person name="Li D."/>
            <person name="Wei S."/>
            <person name="Han B."/>
            <person name="Jiang C."/>
            <person name="Yin Y."/>
            <person name="Xia T."/>
            <person name="Zhang Z."/>
            <person name="Bennetzen J.L."/>
            <person name="Zhao S."/>
            <person name="Wan X."/>
        </authorList>
    </citation>
    <scope>NUCLEOTIDE SEQUENCE [LARGE SCALE GENOMIC DNA]</scope>
    <source>
        <strain evidence="7">cv. Shuchazao</strain>
        <tissue evidence="6">Leaf</tissue>
    </source>
</reference>
<keyword evidence="2" id="KW-0396">Initiation factor</keyword>
<name>A0A4S4EBD6_CAMSN</name>
<organism evidence="6 7">
    <name type="scientific">Camellia sinensis var. sinensis</name>
    <name type="common">China tea</name>
    <dbReference type="NCBI Taxonomy" id="542762"/>
    <lineage>
        <taxon>Eukaryota</taxon>
        <taxon>Viridiplantae</taxon>
        <taxon>Streptophyta</taxon>
        <taxon>Embryophyta</taxon>
        <taxon>Tracheophyta</taxon>
        <taxon>Spermatophyta</taxon>
        <taxon>Magnoliopsida</taxon>
        <taxon>eudicotyledons</taxon>
        <taxon>Gunneridae</taxon>
        <taxon>Pentapetalae</taxon>
        <taxon>asterids</taxon>
        <taxon>Ericales</taxon>
        <taxon>Theaceae</taxon>
        <taxon>Camellia</taxon>
    </lineage>
</organism>
<dbReference type="InterPro" id="IPR001288">
    <property type="entry name" value="Translation_initiation_fac_3"/>
</dbReference>
<comment type="similarity">
    <text evidence="1">Belongs to the IF-3 family.</text>
</comment>
<feature type="domain" description="Translation initiation factor 3 C-terminal" evidence="5">
    <location>
        <begin position="17"/>
        <end position="77"/>
    </location>
</feature>
<dbReference type="GO" id="GO:0043022">
    <property type="term" value="F:ribosome binding"/>
    <property type="evidence" value="ECO:0007669"/>
    <property type="project" value="TreeGrafter"/>
</dbReference>
<evidence type="ECO:0000256" key="2">
    <source>
        <dbReference type="ARBA" id="ARBA00022540"/>
    </source>
</evidence>
<proteinExistence type="inferred from homology"/>
<dbReference type="GO" id="GO:0032790">
    <property type="term" value="P:ribosome disassembly"/>
    <property type="evidence" value="ECO:0007669"/>
    <property type="project" value="TreeGrafter"/>
</dbReference>
<evidence type="ECO:0000256" key="3">
    <source>
        <dbReference type="ARBA" id="ARBA00022917"/>
    </source>
</evidence>
<dbReference type="InterPro" id="IPR036788">
    <property type="entry name" value="T_IF-3_C_sf"/>
</dbReference>